<dbReference type="InterPro" id="IPR001932">
    <property type="entry name" value="PPM-type_phosphatase-like_dom"/>
</dbReference>
<dbReference type="Pfam" id="PF13672">
    <property type="entry name" value="PP2C_2"/>
    <property type="match status" value="1"/>
</dbReference>
<feature type="domain" description="PPM-type phosphatase" evidence="1">
    <location>
        <begin position="11"/>
        <end position="240"/>
    </location>
</feature>
<dbReference type="AlphaFoldDB" id="A0A7V4G7N1"/>
<protein>
    <submittedName>
        <fullName evidence="2">Protein serine/threonine phosphatase 2C family protein</fullName>
    </submittedName>
</protein>
<evidence type="ECO:0000259" key="1">
    <source>
        <dbReference type="PROSITE" id="PS51746"/>
    </source>
</evidence>
<dbReference type="InterPro" id="IPR015655">
    <property type="entry name" value="PP2C"/>
</dbReference>
<accession>A0A7V4G7N1</accession>
<dbReference type="CDD" id="cd00143">
    <property type="entry name" value="PP2Cc"/>
    <property type="match status" value="1"/>
</dbReference>
<dbReference type="PANTHER" id="PTHR47992">
    <property type="entry name" value="PROTEIN PHOSPHATASE"/>
    <property type="match status" value="1"/>
</dbReference>
<dbReference type="Gene3D" id="3.60.40.10">
    <property type="entry name" value="PPM-type phosphatase domain"/>
    <property type="match status" value="1"/>
</dbReference>
<gene>
    <name evidence="2" type="ORF">ENT08_04060</name>
</gene>
<dbReference type="GO" id="GO:0004722">
    <property type="term" value="F:protein serine/threonine phosphatase activity"/>
    <property type="evidence" value="ECO:0007669"/>
    <property type="project" value="InterPro"/>
</dbReference>
<dbReference type="EMBL" id="DSXI01000231">
    <property type="protein sequence ID" value="HGS04900.1"/>
    <property type="molecule type" value="Genomic_DNA"/>
</dbReference>
<dbReference type="SUPFAM" id="SSF81606">
    <property type="entry name" value="PP2C-like"/>
    <property type="match status" value="1"/>
</dbReference>
<proteinExistence type="predicted"/>
<name>A0A7V4G7N1_9BACT</name>
<reference evidence="2" key="1">
    <citation type="journal article" date="2020" name="mSystems">
        <title>Genome- and Community-Level Interaction Insights into Carbon Utilization and Element Cycling Functions of Hydrothermarchaeota in Hydrothermal Sediment.</title>
        <authorList>
            <person name="Zhou Z."/>
            <person name="Liu Y."/>
            <person name="Xu W."/>
            <person name="Pan J."/>
            <person name="Luo Z.H."/>
            <person name="Li M."/>
        </authorList>
    </citation>
    <scope>NUCLEOTIDE SEQUENCE [LARGE SCALE GENOMIC DNA]</scope>
    <source>
        <strain evidence="2">SpSt-548</strain>
    </source>
</reference>
<evidence type="ECO:0000313" key="2">
    <source>
        <dbReference type="EMBL" id="HGS04900.1"/>
    </source>
</evidence>
<sequence length="249" mass="28305">MLEIRSEQRGQAAVARLQGSKHRFYEDRYRILTREAPFVHRQRRGEIFAVFDGISSEKGGRSAAQLMSDRLLLFYKEPEKYSPSAESLKQILLEANNTIYSWGSLPGSSINKGGCAGTVVWIHGNRLFSFHAGDTVALLLRDKKGEQFTDLHELDNALYRFFGLGPKLELDIKRMELKEFDIILMVTDGVTKVIHPREAGSSVTAMLEEYGDPTRAARRLVETARSRGSTDDITVLLIEMDEFWYPDQE</sequence>
<dbReference type="InterPro" id="IPR036457">
    <property type="entry name" value="PPM-type-like_dom_sf"/>
</dbReference>
<comment type="caution">
    <text evidence="2">The sequence shown here is derived from an EMBL/GenBank/DDBJ whole genome shotgun (WGS) entry which is preliminary data.</text>
</comment>
<dbReference type="SMART" id="SM00332">
    <property type="entry name" value="PP2Cc"/>
    <property type="match status" value="1"/>
</dbReference>
<dbReference type="PROSITE" id="PS51746">
    <property type="entry name" value="PPM_2"/>
    <property type="match status" value="1"/>
</dbReference>
<organism evidence="2">
    <name type="scientific">Desulfobacca acetoxidans</name>
    <dbReference type="NCBI Taxonomy" id="60893"/>
    <lineage>
        <taxon>Bacteria</taxon>
        <taxon>Pseudomonadati</taxon>
        <taxon>Thermodesulfobacteriota</taxon>
        <taxon>Desulfobaccia</taxon>
        <taxon>Desulfobaccales</taxon>
        <taxon>Desulfobaccaceae</taxon>
        <taxon>Desulfobacca</taxon>
    </lineage>
</organism>
<dbReference type="SMART" id="SM00331">
    <property type="entry name" value="PP2C_SIG"/>
    <property type="match status" value="1"/>
</dbReference>